<evidence type="ECO:0000313" key="3">
    <source>
        <dbReference type="Proteomes" id="UP000294739"/>
    </source>
</evidence>
<evidence type="ECO:0000313" key="2">
    <source>
        <dbReference type="EMBL" id="TDE00159.1"/>
    </source>
</evidence>
<evidence type="ECO:0000256" key="1">
    <source>
        <dbReference type="SAM" id="MobiDB-lite"/>
    </source>
</evidence>
<proteinExistence type="predicted"/>
<feature type="compositionally biased region" description="Polar residues" evidence="1">
    <location>
        <begin position="21"/>
        <end position="32"/>
    </location>
</feature>
<keyword evidence="3" id="KW-1185">Reference proteome</keyword>
<dbReference type="Proteomes" id="UP000294739">
    <property type="component" value="Unassembled WGS sequence"/>
</dbReference>
<feature type="compositionally biased region" description="Basic and acidic residues" evidence="1">
    <location>
        <begin position="10"/>
        <end position="20"/>
    </location>
</feature>
<name>A0A4R5CIS4_9ACTN</name>
<organism evidence="2 3">
    <name type="scientific">Jiangella asiatica</name>
    <dbReference type="NCBI Taxonomy" id="2530372"/>
    <lineage>
        <taxon>Bacteria</taxon>
        <taxon>Bacillati</taxon>
        <taxon>Actinomycetota</taxon>
        <taxon>Actinomycetes</taxon>
        <taxon>Jiangellales</taxon>
        <taxon>Jiangellaceae</taxon>
        <taxon>Jiangella</taxon>
    </lineage>
</organism>
<gene>
    <name evidence="2" type="ORF">E1269_26445</name>
</gene>
<reference evidence="2 3" key="1">
    <citation type="submission" date="2019-03" db="EMBL/GenBank/DDBJ databases">
        <title>Draft genome sequences of novel Actinobacteria.</title>
        <authorList>
            <person name="Sahin N."/>
            <person name="Ay H."/>
            <person name="Saygin H."/>
        </authorList>
    </citation>
    <scope>NUCLEOTIDE SEQUENCE [LARGE SCALE GENOMIC DNA]</scope>
    <source>
        <strain evidence="2 3">5K138</strain>
    </source>
</reference>
<dbReference type="OrthoDB" id="3298349at2"/>
<dbReference type="AlphaFoldDB" id="A0A4R5CIS4"/>
<protein>
    <submittedName>
        <fullName evidence="2">Uncharacterized protein</fullName>
    </submittedName>
</protein>
<sequence>MASPAVTLSDSRHPRGKRTDQVTIDSIESMSKQRPGVGAHGGGATPEEAVADLRVALVGLVVEFGAPDELT</sequence>
<comment type="caution">
    <text evidence="2">The sequence shown here is derived from an EMBL/GenBank/DDBJ whole genome shotgun (WGS) entry which is preliminary data.</text>
</comment>
<feature type="region of interest" description="Disordered" evidence="1">
    <location>
        <begin position="1"/>
        <end position="45"/>
    </location>
</feature>
<dbReference type="EMBL" id="SMKZ01000054">
    <property type="protein sequence ID" value="TDE00159.1"/>
    <property type="molecule type" value="Genomic_DNA"/>
</dbReference>
<accession>A0A4R5CIS4</accession>
<dbReference type="InParanoid" id="A0A4R5CIS4"/>